<feature type="compositionally biased region" description="Basic residues" evidence="1">
    <location>
        <begin position="55"/>
        <end position="65"/>
    </location>
</feature>
<sequence>MTEMEVVAFDSADKENLGEVSFQHWSLVRELEEIKISIEKIPIEMREEMDEHKNPARYKSKHKEALRHELDKVSENEGLN</sequence>
<proteinExistence type="predicted"/>
<protein>
    <submittedName>
        <fullName evidence="4">Mediator complex subunit 19</fullName>
    </submittedName>
</protein>
<dbReference type="EMBL" id="UZAF01016272">
    <property type="protein sequence ID" value="VDO24484.1"/>
    <property type="molecule type" value="Genomic_DNA"/>
</dbReference>
<dbReference type="Proteomes" id="UP000268014">
    <property type="component" value="Unassembled WGS sequence"/>
</dbReference>
<feature type="region of interest" description="Disordered" evidence="1">
    <location>
        <begin position="49"/>
        <end position="80"/>
    </location>
</feature>
<evidence type="ECO:0000313" key="3">
    <source>
        <dbReference type="Proteomes" id="UP000268014"/>
    </source>
</evidence>
<reference evidence="2 3" key="2">
    <citation type="submission" date="2018-11" db="EMBL/GenBank/DDBJ databases">
        <authorList>
            <consortium name="Pathogen Informatics"/>
        </authorList>
    </citation>
    <scope>NUCLEOTIDE SEQUENCE [LARGE SCALE GENOMIC DNA]</scope>
    <source>
        <strain evidence="2 3">MHpl1</strain>
    </source>
</reference>
<name>A0A0N4W4X7_HAEPC</name>
<evidence type="ECO:0000313" key="4">
    <source>
        <dbReference type="WBParaSite" id="HPLM_0000497501-mRNA-1"/>
    </source>
</evidence>
<keyword evidence="3" id="KW-1185">Reference proteome</keyword>
<reference evidence="4" key="1">
    <citation type="submission" date="2017-02" db="UniProtKB">
        <authorList>
            <consortium name="WormBaseParasite"/>
        </authorList>
    </citation>
    <scope>IDENTIFICATION</scope>
</reference>
<evidence type="ECO:0000313" key="2">
    <source>
        <dbReference type="EMBL" id="VDO24484.1"/>
    </source>
</evidence>
<dbReference type="WBParaSite" id="HPLM_0000497501-mRNA-1">
    <property type="protein sequence ID" value="HPLM_0000497501-mRNA-1"/>
    <property type="gene ID" value="HPLM_0000497501"/>
</dbReference>
<feature type="compositionally biased region" description="Basic and acidic residues" evidence="1">
    <location>
        <begin position="66"/>
        <end position="80"/>
    </location>
</feature>
<accession>A0A0N4W4X7</accession>
<organism evidence="4">
    <name type="scientific">Haemonchus placei</name>
    <name type="common">Barber's pole worm</name>
    <dbReference type="NCBI Taxonomy" id="6290"/>
    <lineage>
        <taxon>Eukaryota</taxon>
        <taxon>Metazoa</taxon>
        <taxon>Ecdysozoa</taxon>
        <taxon>Nematoda</taxon>
        <taxon>Chromadorea</taxon>
        <taxon>Rhabditida</taxon>
        <taxon>Rhabditina</taxon>
        <taxon>Rhabditomorpha</taxon>
        <taxon>Strongyloidea</taxon>
        <taxon>Trichostrongylidae</taxon>
        <taxon>Haemonchus</taxon>
    </lineage>
</organism>
<dbReference type="AlphaFoldDB" id="A0A0N4W4X7"/>
<gene>
    <name evidence="2" type="ORF">HPLM_LOCUS4967</name>
</gene>
<evidence type="ECO:0000256" key="1">
    <source>
        <dbReference type="SAM" id="MobiDB-lite"/>
    </source>
</evidence>